<name>A0A4Q7NUT6_9FLAO</name>
<keyword evidence="2" id="KW-1185">Reference proteome</keyword>
<dbReference type="PROSITE" id="PS51257">
    <property type="entry name" value="PROKAR_LIPOPROTEIN"/>
    <property type="match status" value="1"/>
</dbReference>
<accession>A0A4Q7NUT6</accession>
<reference evidence="1 2" key="1">
    <citation type="submission" date="2019-02" db="EMBL/GenBank/DDBJ databases">
        <title>Genomic Encyclopedia of Type Strains, Phase IV (KMG-IV): sequencing the most valuable type-strain genomes for metagenomic binning, comparative biology and taxonomic classification.</title>
        <authorList>
            <person name="Goeker M."/>
        </authorList>
    </citation>
    <scope>NUCLEOTIDE SEQUENCE [LARGE SCALE GENOMIC DNA]</scope>
    <source>
        <strain evidence="1 2">DSM 17196</strain>
    </source>
</reference>
<evidence type="ECO:0008006" key="3">
    <source>
        <dbReference type="Google" id="ProtNLM"/>
    </source>
</evidence>
<dbReference type="Proteomes" id="UP000292262">
    <property type="component" value="Unassembled WGS sequence"/>
</dbReference>
<comment type="caution">
    <text evidence="1">The sequence shown here is derived from an EMBL/GenBank/DDBJ whole genome shotgun (WGS) entry which is preliminary data.</text>
</comment>
<gene>
    <name evidence="1" type="ORF">EV197_3146</name>
</gene>
<sequence length="191" mass="22017">MKKIIIGLLIVVSSLLIQGCASFPKNRSNPYILNEKRLNVLNGVYKAIHSEADTIGKIHWSYISFFNEIDRKIFNPSIKLDTLKKYTFELEVLNTKRIKICYLENDDKIGEEVIKGKVKNDGYFYLKNKNVKFFGIPYLAGALHINKTRLSKADNGDLVFDLVHHRSGAVLLIMFLGGSNWNYRNIYERIN</sequence>
<protein>
    <recommendedName>
        <fullName evidence="3">Lipoprotein</fullName>
    </recommendedName>
</protein>
<evidence type="ECO:0000313" key="1">
    <source>
        <dbReference type="EMBL" id="RZS90618.1"/>
    </source>
</evidence>
<dbReference type="OrthoDB" id="756944at2"/>
<organism evidence="1 2">
    <name type="scientific">Aquimarina brevivitae</name>
    <dbReference type="NCBI Taxonomy" id="323412"/>
    <lineage>
        <taxon>Bacteria</taxon>
        <taxon>Pseudomonadati</taxon>
        <taxon>Bacteroidota</taxon>
        <taxon>Flavobacteriia</taxon>
        <taxon>Flavobacteriales</taxon>
        <taxon>Flavobacteriaceae</taxon>
        <taxon>Aquimarina</taxon>
    </lineage>
</organism>
<dbReference type="AlphaFoldDB" id="A0A4Q7NUT6"/>
<evidence type="ECO:0000313" key="2">
    <source>
        <dbReference type="Proteomes" id="UP000292262"/>
    </source>
</evidence>
<proteinExistence type="predicted"/>
<dbReference type="RefSeq" id="WP_130287666.1">
    <property type="nucleotide sequence ID" value="NZ_SGXE01000006.1"/>
</dbReference>
<dbReference type="EMBL" id="SGXE01000006">
    <property type="protein sequence ID" value="RZS90618.1"/>
    <property type="molecule type" value="Genomic_DNA"/>
</dbReference>